<evidence type="ECO:0000256" key="3">
    <source>
        <dbReference type="ARBA" id="ARBA00022771"/>
    </source>
</evidence>
<keyword evidence="3 7" id="KW-0863">Zinc-finger</keyword>
<dbReference type="InterPro" id="IPR019786">
    <property type="entry name" value="Zinc_finger_PHD-type_CS"/>
</dbReference>
<dbReference type="InParanoid" id="A0A5N4B0E0"/>
<gene>
    <name evidence="11" type="ORF">PPYR_00029</name>
</gene>
<dbReference type="InterPro" id="IPR004875">
    <property type="entry name" value="DDE_SF_endonuclease_dom"/>
</dbReference>
<keyword evidence="2" id="KW-0479">Metal-binding</keyword>
<sequence length="646" mass="72834">MVYYSRQCFETCGGVYKKYADKLGLRGKTAYNSVGQIRMYMRCCPIDMVCAYKHKSNRREWLEDNMKNAIEACLNNNFGYLRASREFNVPRSTLRDKVKIARRTGNDAAQLAEKRLGRFKTVFSKEQEDQLVSYVLEMETKLFGLSITELRKIAYQLAQMNQVPHNFNNNTHEAGKDWVRGFLKRHPQLSIRSPEPTSAARAMDFNRTSVQKFFECLINVYDRYKFPAGRIFNCDETGLTTVGKKSHSKIIAKRGRRQVGAISSAERGQLITAELCFSAAGNYVPPLLIFPRQRMKPELLDGAPPGTIAACHSSGWMQSEIFVQWLRHFINHTKPTENDPVLLLLDGHASHTKNLEAIKLARESHVVLLCFPPHCSHRMQPLDVGFMAPLSVYYGQAIKVWLRTNPGRVVTQFQIAKLFGTAFTKAASMETAMHAFSKPGIWPLNPNVFTDIDFAPSDVTERPTDAEISEIEQHIMNDRQTPPPQQPADTENNTSLHGNLASSEDAALPGCSNSFTVGPEVVCPIPKGVRNKATRQRGKAAILTSTPYKDDLEEQINNSRTKQVKRKLVPSGPSKITKQKKNVTSTDDSSSEDDDNPDCAKCKRSYSKSKANEGWVECRQCHKWYHEACTGVGDEDLDTFICNKCI</sequence>
<evidence type="ECO:0000256" key="8">
    <source>
        <dbReference type="SAM" id="MobiDB-lite"/>
    </source>
</evidence>
<evidence type="ECO:0000256" key="2">
    <source>
        <dbReference type="ARBA" id="ARBA00022723"/>
    </source>
</evidence>
<dbReference type="PANTHER" id="PTHR19303:SF74">
    <property type="entry name" value="POGO TRANSPOSABLE ELEMENT WITH KRAB DOMAIN"/>
    <property type="match status" value="1"/>
</dbReference>
<evidence type="ECO:0000259" key="10">
    <source>
        <dbReference type="PROSITE" id="PS51253"/>
    </source>
</evidence>
<evidence type="ECO:0000313" key="12">
    <source>
        <dbReference type="Proteomes" id="UP000327044"/>
    </source>
</evidence>
<dbReference type="InterPro" id="IPR011011">
    <property type="entry name" value="Znf_FYVE_PHD"/>
</dbReference>
<evidence type="ECO:0000256" key="1">
    <source>
        <dbReference type="ARBA" id="ARBA00004123"/>
    </source>
</evidence>
<keyword evidence="12" id="KW-1185">Reference proteome</keyword>
<keyword evidence="6" id="KW-0539">Nucleus</keyword>
<reference evidence="11 12" key="1">
    <citation type="journal article" date="2018" name="Elife">
        <title>Firefly genomes illuminate parallel origins of bioluminescence in beetles.</title>
        <authorList>
            <person name="Fallon T.R."/>
            <person name="Lower S.E."/>
            <person name="Chang C.H."/>
            <person name="Bessho-Uehara M."/>
            <person name="Martin G.J."/>
            <person name="Bewick A.J."/>
            <person name="Behringer M."/>
            <person name="Debat H.J."/>
            <person name="Wong I."/>
            <person name="Day J.C."/>
            <person name="Suvorov A."/>
            <person name="Silva C.J."/>
            <person name="Stanger-Hall K.F."/>
            <person name="Hall D.W."/>
            <person name="Schmitz R.J."/>
            <person name="Nelson D.R."/>
            <person name="Lewis S.M."/>
            <person name="Shigenobu S."/>
            <person name="Bybee S.M."/>
            <person name="Larracuente A.M."/>
            <person name="Oba Y."/>
            <person name="Weng J.K."/>
        </authorList>
    </citation>
    <scope>NUCLEOTIDE SEQUENCE [LARGE SCALE GENOMIC DNA]</scope>
    <source>
        <strain evidence="11">1611_PpyrPB1</strain>
        <tissue evidence="11">Whole body</tissue>
    </source>
</reference>
<dbReference type="InterPro" id="IPR006600">
    <property type="entry name" value="HTH_CenpB_DNA-bd_dom"/>
</dbReference>
<dbReference type="InterPro" id="IPR013083">
    <property type="entry name" value="Znf_RING/FYVE/PHD"/>
</dbReference>
<dbReference type="PANTHER" id="PTHR19303">
    <property type="entry name" value="TRANSPOSON"/>
    <property type="match status" value="1"/>
</dbReference>
<evidence type="ECO:0000259" key="9">
    <source>
        <dbReference type="PROSITE" id="PS50016"/>
    </source>
</evidence>
<dbReference type="AlphaFoldDB" id="A0A5N4B0E0"/>
<feature type="region of interest" description="Disordered" evidence="8">
    <location>
        <begin position="478"/>
        <end position="507"/>
    </location>
</feature>
<keyword evidence="4" id="KW-0862">Zinc</keyword>
<dbReference type="Pfam" id="PF03184">
    <property type="entry name" value="DDE_1"/>
    <property type="match status" value="1"/>
</dbReference>
<dbReference type="InterPro" id="IPR019787">
    <property type="entry name" value="Znf_PHD-finger"/>
</dbReference>
<feature type="domain" description="HTH CENPB-type" evidence="10">
    <location>
        <begin position="115"/>
        <end position="192"/>
    </location>
</feature>
<dbReference type="Gene3D" id="1.10.10.60">
    <property type="entry name" value="Homeodomain-like"/>
    <property type="match status" value="1"/>
</dbReference>
<evidence type="ECO:0000256" key="4">
    <source>
        <dbReference type="ARBA" id="ARBA00022833"/>
    </source>
</evidence>
<comment type="subcellular location">
    <subcellularLocation>
        <location evidence="1">Nucleus</location>
    </subcellularLocation>
</comment>
<feature type="compositionally biased region" description="Polar residues" evidence="8">
    <location>
        <begin position="487"/>
        <end position="502"/>
    </location>
</feature>
<proteinExistence type="predicted"/>
<protein>
    <recommendedName>
        <fullName evidence="13">HTH CENPB-type domain-containing protein</fullName>
    </recommendedName>
</protein>
<dbReference type="SMART" id="SM00249">
    <property type="entry name" value="PHD"/>
    <property type="match status" value="1"/>
</dbReference>
<dbReference type="SUPFAM" id="SSF57903">
    <property type="entry name" value="FYVE/PHD zinc finger"/>
    <property type="match status" value="1"/>
</dbReference>
<evidence type="ECO:0000256" key="5">
    <source>
        <dbReference type="ARBA" id="ARBA00023125"/>
    </source>
</evidence>
<name>A0A5N4B0E0_PHOPY</name>
<dbReference type="CDD" id="cd15489">
    <property type="entry name" value="PHD_SF"/>
    <property type="match status" value="1"/>
</dbReference>
<dbReference type="Gene3D" id="3.30.40.10">
    <property type="entry name" value="Zinc/RING finger domain, C3HC4 (zinc finger)"/>
    <property type="match status" value="1"/>
</dbReference>
<dbReference type="InterPro" id="IPR050863">
    <property type="entry name" value="CenT-Element_Derived"/>
</dbReference>
<dbReference type="EMBL" id="VVIM01000001">
    <property type="protein sequence ID" value="KAB0803059.1"/>
    <property type="molecule type" value="Genomic_DNA"/>
</dbReference>
<organism evidence="11 12">
    <name type="scientific">Photinus pyralis</name>
    <name type="common">Common eastern firefly</name>
    <name type="synonym">Lampyris pyralis</name>
    <dbReference type="NCBI Taxonomy" id="7054"/>
    <lineage>
        <taxon>Eukaryota</taxon>
        <taxon>Metazoa</taxon>
        <taxon>Ecdysozoa</taxon>
        <taxon>Arthropoda</taxon>
        <taxon>Hexapoda</taxon>
        <taxon>Insecta</taxon>
        <taxon>Pterygota</taxon>
        <taxon>Neoptera</taxon>
        <taxon>Endopterygota</taxon>
        <taxon>Coleoptera</taxon>
        <taxon>Polyphaga</taxon>
        <taxon>Elateriformia</taxon>
        <taxon>Elateroidea</taxon>
        <taxon>Lampyridae</taxon>
        <taxon>Lampyrinae</taxon>
        <taxon>Photinus</taxon>
    </lineage>
</organism>
<accession>A0A5N4B0E0</accession>
<dbReference type="Proteomes" id="UP000327044">
    <property type="component" value="Unassembled WGS sequence"/>
</dbReference>
<dbReference type="SUPFAM" id="SSF46689">
    <property type="entry name" value="Homeodomain-like"/>
    <property type="match status" value="1"/>
</dbReference>
<dbReference type="InterPro" id="IPR007889">
    <property type="entry name" value="HTH_Psq"/>
</dbReference>
<dbReference type="InterPro" id="IPR001965">
    <property type="entry name" value="Znf_PHD"/>
</dbReference>
<evidence type="ECO:0000256" key="6">
    <source>
        <dbReference type="ARBA" id="ARBA00023242"/>
    </source>
</evidence>
<dbReference type="GO" id="GO:0005634">
    <property type="term" value="C:nucleus"/>
    <property type="evidence" value="ECO:0007669"/>
    <property type="project" value="UniProtKB-SubCell"/>
</dbReference>
<evidence type="ECO:0000313" key="11">
    <source>
        <dbReference type="EMBL" id="KAB0803059.1"/>
    </source>
</evidence>
<dbReference type="PROSITE" id="PS51253">
    <property type="entry name" value="HTH_CENPB"/>
    <property type="match status" value="1"/>
</dbReference>
<evidence type="ECO:0000256" key="7">
    <source>
        <dbReference type="PROSITE-ProRule" id="PRU00146"/>
    </source>
</evidence>
<dbReference type="Pfam" id="PF03221">
    <property type="entry name" value="HTH_Tnp_Tc5"/>
    <property type="match status" value="1"/>
</dbReference>
<dbReference type="GO" id="GO:0008270">
    <property type="term" value="F:zinc ion binding"/>
    <property type="evidence" value="ECO:0007669"/>
    <property type="project" value="UniProtKB-KW"/>
</dbReference>
<dbReference type="GO" id="GO:0003677">
    <property type="term" value="F:DNA binding"/>
    <property type="evidence" value="ECO:0007669"/>
    <property type="project" value="UniProtKB-KW"/>
</dbReference>
<feature type="region of interest" description="Disordered" evidence="8">
    <location>
        <begin position="551"/>
        <end position="597"/>
    </location>
</feature>
<feature type="domain" description="PHD-type" evidence="9">
    <location>
        <begin position="596"/>
        <end position="646"/>
    </location>
</feature>
<dbReference type="PROSITE" id="PS01359">
    <property type="entry name" value="ZF_PHD_1"/>
    <property type="match status" value="1"/>
</dbReference>
<comment type="caution">
    <text evidence="11">The sequence shown here is derived from an EMBL/GenBank/DDBJ whole genome shotgun (WGS) entry which is preliminary data.</text>
</comment>
<dbReference type="InterPro" id="IPR009057">
    <property type="entry name" value="Homeodomain-like_sf"/>
</dbReference>
<dbReference type="PROSITE" id="PS50016">
    <property type="entry name" value="ZF_PHD_2"/>
    <property type="match status" value="1"/>
</dbReference>
<dbReference type="Pfam" id="PF05225">
    <property type="entry name" value="HTH_psq"/>
    <property type="match status" value="1"/>
</dbReference>
<evidence type="ECO:0008006" key="13">
    <source>
        <dbReference type="Google" id="ProtNLM"/>
    </source>
</evidence>
<keyword evidence="5" id="KW-0238">DNA-binding</keyword>